<name>A0ABR0BN42_PURLI</name>
<feature type="chain" id="PRO_5047167080" evidence="1">
    <location>
        <begin position="23"/>
        <end position="174"/>
    </location>
</feature>
<reference evidence="2 3" key="1">
    <citation type="journal article" date="2024" name="Microbiol. Resour. Announc.">
        <title>Genome annotations for the ascomycete fungi Trichoderma harzianum, Trichoderma aggressivum, and Purpureocillium lilacinum.</title>
        <authorList>
            <person name="Beijen E.P.W."/>
            <person name="Ohm R.A."/>
        </authorList>
    </citation>
    <scope>NUCLEOTIDE SEQUENCE [LARGE SCALE GENOMIC DNA]</scope>
    <source>
        <strain evidence="2 3">CBS 150709</strain>
    </source>
</reference>
<comment type="caution">
    <text evidence="2">The sequence shown here is derived from an EMBL/GenBank/DDBJ whole genome shotgun (WGS) entry which is preliminary data.</text>
</comment>
<keyword evidence="1" id="KW-0732">Signal</keyword>
<protein>
    <submittedName>
        <fullName evidence="2">Uncharacterized protein</fullName>
    </submittedName>
</protein>
<feature type="signal peptide" evidence="1">
    <location>
        <begin position="1"/>
        <end position="22"/>
    </location>
</feature>
<evidence type="ECO:0000313" key="3">
    <source>
        <dbReference type="Proteomes" id="UP001287286"/>
    </source>
</evidence>
<gene>
    <name evidence="2" type="ORF">Purlil1_10151</name>
</gene>
<sequence>MKLSGAIWACLTAFGVVDFVAASDSDHPKFKDQWSALKYADKLNRGVRPGTCDATTQFCSYREYHVHPGRPRQKTEYNVWSTKAMGLCDPASQVIDYTDPPVPRPLPPVLLPPAPSTPCSCYLAPEPSRVVRFVPESGGKCFSRGGKGKVFCDPAEVMAAVAMAELASDEWQKS</sequence>
<dbReference type="Proteomes" id="UP001287286">
    <property type="component" value="Unassembled WGS sequence"/>
</dbReference>
<organism evidence="2 3">
    <name type="scientific">Purpureocillium lilacinum</name>
    <name type="common">Paecilomyces lilacinus</name>
    <dbReference type="NCBI Taxonomy" id="33203"/>
    <lineage>
        <taxon>Eukaryota</taxon>
        <taxon>Fungi</taxon>
        <taxon>Dikarya</taxon>
        <taxon>Ascomycota</taxon>
        <taxon>Pezizomycotina</taxon>
        <taxon>Sordariomycetes</taxon>
        <taxon>Hypocreomycetidae</taxon>
        <taxon>Hypocreales</taxon>
        <taxon>Ophiocordycipitaceae</taxon>
        <taxon>Purpureocillium</taxon>
    </lineage>
</organism>
<accession>A0ABR0BN42</accession>
<keyword evidence="3" id="KW-1185">Reference proteome</keyword>
<dbReference type="EMBL" id="JAWRVI010000050">
    <property type="protein sequence ID" value="KAK4084745.1"/>
    <property type="molecule type" value="Genomic_DNA"/>
</dbReference>
<proteinExistence type="predicted"/>
<evidence type="ECO:0000313" key="2">
    <source>
        <dbReference type="EMBL" id="KAK4084745.1"/>
    </source>
</evidence>
<evidence type="ECO:0000256" key="1">
    <source>
        <dbReference type="SAM" id="SignalP"/>
    </source>
</evidence>